<dbReference type="Gene3D" id="3.30.160.60">
    <property type="entry name" value="Classic Zinc Finger"/>
    <property type="match status" value="1"/>
</dbReference>
<dbReference type="PROSITE" id="PS00028">
    <property type="entry name" value="ZINC_FINGER_C2H2_1"/>
    <property type="match status" value="1"/>
</dbReference>
<dbReference type="SMART" id="SM00355">
    <property type="entry name" value="ZnF_C2H2"/>
    <property type="match status" value="1"/>
</dbReference>
<dbReference type="Pfam" id="PF00096">
    <property type="entry name" value="zf-C2H2"/>
    <property type="match status" value="1"/>
</dbReference>
<gene>
    <name evidence="2" type="ORF">S01H1_72115</name>
</gene>
<evidence type="ECO:0000259" key="1">
    <source>
        <dbReference type="PROSITE" id="PS50157"/>
    </source>
</evidence>
<evidence type="ECO:0000313" key="2">
    <source>
        <dbReference type="EMBL" id="GAG32526.1"/>
    </source>
</evidence>
<proteinExistence type="predicted"/>
<accession>X0Y6N3</accession>
<name>X0Y6N3_9ZZZZ</name>
<organism evidence="2">
    <name type="scientific">marine sediment metagenome</name>
    <dbReference type="NCBI Taxonomy" id="412755"/>
    <lineage>
        <taxon>unclassified sequences</taxon>
        <taxon>metagenomes</taxon>
        <taxon>ecological metagenomes</taxon>
    </lineage>
</organism>
<feature type="domain" description="C2H2-type" evidence="1">
    <location>
        <begin position="85"/>
        <end position="113"/>
    </location>
</feature>
<protein>
    <recommendedName>
        <fullName evidence="1">C2H2-type domain-containing protein</fullName>
    </recommendedName>
</protein>
<dbReference type="PROSITE" id="PS50157">
    <property type="entry name" value="ZINC_FINGER_C2H2_2"/>
    <property type="match status" value="1"/>
</dbReference>
<dbReference type="AlphaFoldDB" id="X0Y6N3"/>
<sequence length="201" mass="22470">GNELRTIIGQGVYEGVIGLLQGSLPANQEFTGRERVFLRPSEQNINVNDGDTVLTIEYAEEIRNLIRIAREKDNDDNGPPPLPEYPCPICEEVFSTQEALNEHIQREHAEEPIEEKEIFVADAGDIHRLLSDRWFAILLDETINVRVTLQFNGSINGILTAKTRSEISSILNLTDGISKASEILGEVKITATIYKSQRGIK</sequence>
<dbReference type="EMBL" id="BARS01048068">
    <property type="protein sequence ID" value="GAG32526.1"/>
    <property type="molecule type" value="Genomic_DNA"/>
</dbReference>
<comment type="caution">
    <text evidence="2">The sequence shown here is derived from an EMBL/GenBank/DDBJ whole genome shotgun (WGS) entry which is preliminary data.</text>
</comment>
<dbReference type="InterPro" id="IPR013087">
    <property type="entry name" value="Znf_C2H2_type"/>
</dbReference>
<reference evidence="2" key="1">
    <citation type="journal article" date="2014" name="Front. Microbiol.">
        <title>High frequency of phylogenetically diverse reductive dehalogenase-homologous genes in deep subseafloor sedimentary metagenomes.</title>
        <authorList>
            <person name="Kawai M."/>
            <person name="Futagami T."/>
            <person name="Toyoda A."/>
            <person name="Takaki Y."/>
            <person name="Nishi S."/>
            <person name="Hori S."/>
            <person name="Arai W."/>
            <person name="Tsubouchi T."/>
            <person name="Morono Y."/>
            <person name="Uchiyama I."/>
            <person name="Ito T."/>
            <person name="Fujiyama A."/>
            <person name="Inagaki F."/>
            <person name="Takami H."/>
        </authorList>
    </citation>
    <scope>NUCLEOTIDE SEQUENCE</scope>
    <source>
        <strain evidence="2">Expedition CK06-06</strain>
    </source>
</reference>
<feature type="non-terminal residue" evidence="2">
    <location>
        <position position="1"/>
    </location>
</feature>